<feature type="coiled-coil region" evidence="1">
    <location>
        <begin position="656"/>
        <end position="714"/>
    </location>
</feature>
<evidence type="ECO:0000256" key="1">
    <source>
        <dbReference type="SAM" id="Coils"/>
    </source>
</evidence>
<dbReference type="PANTHER" id="PTHR36866">
    <property type="entry name" value="CHROMOSOME 4 OPEN READING FRAME 50"/>
    <property type="match status" value="1"/>
</dbReference>
<dbReference type="InterPro" id="IPR036116">
    <property type="entry name" value="FN3_sf"/>
</dbReference>
<feature type="coiled-coil region" evidence="1">
    <location>
        <begin position="756"/>
        <end position="797"/>
    </location>
</feature>
<feature type="region of interest" description="Disordered" evidence="2">
    <location>
        <begin position="1120"/>
        <end position="1145"/>
    </location>
</feature>
<dbReference type="InterPro" id="IPR057884">
    <property type="entry name" value="FN3_RIM-BP1/2/3"/>
</dbReference>
<reference evidence="4 5" key="1">
    <citation type="journal article" date="2012" name="Genome Biol.">
        <title>Sequencing three crocodilian genomes to illuminate the evolution of archosaurs and amniotes.</title>
        <authorList>
            <person name="St John J.A."/>
            <person name="Braun E.L."/>
            <person name="Isberg S.R."/>
            <person name="Miles L.G."/>
            <person name="Chong A.Y."/>
            <person name="Gongora J."/>
            <person name="Dalzell P."/>
            <person name="Moran C."/>
            <person name="Bed'hom B."/>
            <person name="Abzhanov A."/>
            <person name="Burgess S.C."/>
            <person name="Cooksey A.M."/>
            <person name="Castoe T.A."/>
            <person name="Crawford N.G."/>
            <person name="Densmore L.D."/>
            <person name="Drew J.C."/>
            <person name="Edwards S.V."/>
            <person name="Faircloth B.C."/>
            <person name="Fujita M.K."/>
            <person name="Greenwold M.J."/>
            <person name="Hoffmann F.G."/>
            <person name="Howard J.M."/>
            <person name="Iguchi T."/>
            <person name="Janes D.E."/>
            <person name="Khan S.Y."/>
            <person name="Kohno S."/>
            <person name="de Koning A.J."/>
            <person name="Lance S.L."/>
            <person name="McCarthy F.M."/>
            <person name="McCormack J.E."/>
            <person name="Merchant M.E."/>
            <person name="Peterson D.G."/>
            <person name="Pollock D.D."/>
            <person name="Pourmand N."/>
            <person name="Raney B.J."/>
            <person name="Roessler K.A."/>
            <person name="Sanford J.R."/>
            <person name="Sawyer R.H."/>
            <person name="Schmidt C.J."/>
            <person name="Triplett E.W."/>
            <person name="Tuberville T.D."/>
            <person name="Venegas-Anaya M."/>
            <person name="Howard J.T."/>
            <person name="Jarvis E.D."/>
            <person name="Guillette L.J.Jr."/>
            <person name="Glenn T.C."/>
            <person name="Green R.E."/>
            <person name="Ray D.A."/>
        </authorList>
    </citation>
    <scope>NUCLEOTIDE SEQUENCE [LARGE SCALE GENOMIC DNA]</scope>
    <source>
        <strain evidence="4">KSC_2009_1</strain>
    </source>
</reference>
<dbReference type="EMBL" id="AKHW03000533">
    <property type="protein sequence ID" value="KYO45734.1"/>
    <property type="molecule type" value="Genomic_DNA"/>
</dbReference>
<feature type="coiled-coil region" evidence="1">
    <location>
        <begin position="323"/>
        <end position="357"/>
    </location>
</feature>
<evidence type="ECO:0000256" key="2">
    <source>
        <dbReference type="SAM" id="MobiDB-lite"/>
    </source>
</evidence>
<feature type="region of interest" description="Disordered" evidence="2">
    <location>
        <begin position="1284"/>
        <end position="1303"/>
    </location>
</feature>
<evidence type="ECO:0000313" key="4">
    <source>
        <dbReference type="EMBL" id="KYO45734.1"/>
    </source>
</evidence>
<dbReference type="SUPFAM" id="SSF49265">
    <property type="entry name" value="Fibronectin type III"/>
    <property type="match status" value="1"/>
</dbReference>
<organism evidence="4 5">
    <name type="scientific">Alligator mississippiensis</name>
    <name type="common">American alligator</name>
    <dbReference type="NCBI Taxonomy" id="8496"/>
    <lineage>
        <taxon>Eukaryota</taxon>
        <taxon>Metazoa</taxon>
        <taxon>Chordata</taxon>
        <taxon>Craniata</taxon>
        <taxon>Vertebrata</taxon>
        <taxon>Euteleostomi</taxon>
        <taxon>Archelosauria</taxon>
        <taxon>Archosauria</taxon>
        <taxon>Crocodylia</taxon>
        <taxon>Alligatoridae</taxon>
        <taxon>Alligatorinae</taxon>
        <taxon>Alligator</taxon>
    </lineage>
</organism>
<feature type="compositionally biased region" description="Basic and acidic residues" evidence="2">
    <location>
        <begin position="1131"/>
        <end position="1143"/>
    </location>
</feature>
<proteinExistence type="predicted"/>
<dbReference type="Pfam" id="PF15030">
    <property type="entry name" value="DUF4527"/>
    <property type="match status" value="1"/>
</dbReference>
<dbReference type="Pfam" id="PF25523">
    <property type="entry name" value="Ig_RIMBP2"/>
    <property type="match status" value="1"/>
</dbReference>
<dbReference type="InterPro" id="IPR003961">
    <property type="entry name" value="FN3_dom"/>
</dbReference>
<gene>
    <name evidence="4" type="ORF">Y1Q_0021393</name>
</gene>
<feature type="coiled-coil region" evidence="1">
    <location>
        <begin position="65"/>
        <end position="177"/>
    </location>
</feature>
<name>A0A151P9R0_ALLMI</name>
<dbReference type="InterPro" id="IPR032771">
    <property type="entry name" value="DUF4527"/>
</dbReference>
<sequence length="1303" mass="148781">MERALEIKLKAQTQNYHSPYRFRSKCFARTGHGHRAEQKSVKQDLEAAKDAYAMESEGEANSAEVETLNLRIKQLEKSEEKLRHILEDYMNSDRVLRNRAKELELSQRKLFETIDQLNAKVHLVENANLRVKGKLQDMQGELRDLVQNQENAEKKQKEKLRRLQDQLKIKKDEVKSQSEYFEHFKQKQKQQAAMLRERVFYLQGHVSSLRKEVLDLNATLALLTTELEERTFQYLQRKQETTLPGTQGSLHFDMDVTKMQTLLEDAECYIKSHLQTLQQNLTMLVEREESNSREQADLLTKLQRSQDAEDFLLRKLEESCHNVYELKLSEVKLQEQIEELMEENKTLKDELGVRLQKEAGKELLPAGIENGGNAVSVNLSGDLFQDKLLNLKWETVLDPSRNKATQTSSLPQHDKESGHFWLEEVVDVYSQRISTLMQEKEDYVQKLCMLQKESNDYAQKMCALEEEIDAYSQYILAKAETNIYSSKQLPGKVDVDDKYNNILDESETFSKNLSHVHKEKDRSSVKEMPEEKLVLKKDMDRIQKETSEQLLEFQKADENLTLENKELKELISDVGISFEDLKKDKILGRKGHVQNLSQENKSIQHQMQAKEMGAMISKTHMEEKGIQIGEPSNDFTRKERGPYLEKGSAPESYSVMQELERAKEELKIQQTELEKAKKEAQKWYRELGFADTRYEEVKTDLTQALSELNQLKQANAAKMLRKQCCTLMTKHAVNETQDSKEDKIAHKRLEQQVLTLKSQLRDQAMLQTQFQDLQREVELLQAQLSEKTEELQKKKTEADLTVAPLKAKLACLVRKCHERNSLITQLARKLHRHGAMDSVLSEEAKDLVNDTVLADYLFTFTPANNQKRASQLIIVPEKTEYNQASQTSLPSEEDHDLSLCGSLISRVCTTTDNFQPSQDMPQTVPPVLLPSEADTSWVNGLLHNHGMYRAEVTEEERPPGSFHQEANDIHCFHTTQTKCTTSPLKLTSPERIVALHRELRQNHRSNYQIPPFNSFSSNLKADCSLLSHGQDVTSWDTRSKVNNTLNFSERRPFHAIKERDHLLQCDDVFQSQTGNQHAGAVPQGRKKKNAIMNNTWISREKTDGSNSATTAKSYLSDMLSASNKGRNPVGKKSDSLERVKSSEMKQGPPVPVGLVNIIKTIGESTMLLGWERPVLDELGCSNGHFITGYRICIDGKFHKFVASSACTKTILENLDLSVPFQISVQTVSSSGLVSEKKNVQFSCPSTGKEAASFASSDYPEEQKPDVSSQEVVATTCITNDGWKARQDSEGKNVSDTVEKAIPC</sequence>
<dbReference type="PANTHER" id="PTHR36866:SF1">
    <property type="entry name" value="GENE 1043-RELATED"/>
    <property type="match status" value="1"/>
</dbReference>
<dbReference type="InterPro" id="IPR013783">
    <property type="entry name" value="Ig-like_fold"/>
</dbReference>
<evidence type="ECO:0000313" key="5">
    <source>
        <dbReference type="Proteomes" id="UP000050525"/>
    </source>
</evidence>
<dbReference type="PROSITE" id="PS50853">
    <property type="entry name" value="FN3"/>
    <property type="match status" value="1"/>
</dbReference>
<comment type="caution">
    <text evidence="4">The sequence shown here is derived from an EMBL/GenBank/DDBJ whole genome shotgun (WGS) entry which is preliminary data.</text>
</comment>
<protein>
    <submittedName>
        <fullName evidence="4">Golgin subfamily A member 4</fullName>
    </submittedName>
</protein>
<dbReference type="Proteomes" id="UP000050525">
    <property type="component" value="Unassembled WGS sequence"/>
</dbReference>
<evidence type="ECO:0000259" key="3">
    <source>
        <dbReference type="PROSITE" id="PS50853"/>
    </source>
</evidence>
<dbReference type="Gene3D" id="2.60.40.10">
    <property type="entry name" value="Immunoglobulins"/>
    <property type="match status" value="1"/>
</dbReference>
<accession>A0A151P9R0</accession>
<keyword evidence="1" id="KW-0175">Coiled coil</keyword>
<keyword evidence="5" id="KW-1185">Reference proteome</keyword>
<feature type="domain" description="Fibronectin type-III" evidence="3">
    <location>
        <begin position="1150"/>
        <end position="1245"/>
    </location>
</feature>